<dbReference type="AlphaFoldDB" id="A0A840XSE3"/>
<feature type="chain" id="PRO_5032848530" evidence="1">
    <location>
        <begin position="26"/>
        <end position="313"/>
    </location>
</feature>
<gene>
    <name evidence="2" type="ORF">FHS88_001714</name>
</gene>
<keyword evidence="1" id="KW-0732">Signal</keyword>
<sequence>MISPLRVLLIGLVLAAVTGHPAALAQTPPQRDIQTALAERLPRGWEVASLRIEATENRGSAVTPRILSRFVAELRLRETTYREAGRLDGILVLQPALTPGARRTLHGIATSVLYAGRWSTVVEVQGDPFAAAGRLRGEFLPPTLVEGTPEYAAVRDRAVAAMQQRVADERDRRARMAAIFGDPPRILREVPELAGAFIEPSRNRVTPFRLVFQSRDLEAGTFTAEMIWPVSGSVLSARGRIVENRLELAETGYVRNPRGRSPQFESYRGTIEPAGIRGLVCREPDLEQPCRPSDLRFTLSLPMTASETSAARQ</sequence>
<accession>A0A840XSE3</accession>
<feature type="signal peptide" evidence="1">
    <location>
        <begin position="1"/>
        <end position="25"/>
    </location>
</feature>
<name>A0A840XSE3_9PROT</name>
<reference evidence="2 3" key="1">
    <citation type="submission" date="2020-08" db="EMBL/GenBank/DDBJ databases">
        <title>Genomic Encyclopedia of Type Strains, Phase IV (KMG-IV): sequencing the most valuable type-strain genomes for metagenomic binning, comparative biology and taxonomic classification.</title>
        <authorList>
            <person name="Goeker M."/>
        </authorList>
    </citation>
    <scope>NUCLEOTIDE SEQUENCE [LARGE SCALE GENOMIC DNA]</scope>
    <source>
        <strain evidence="2 3">DSM 25895</strain>
    </source>
</reference>
<evidence type="ECO:0000256" key="1">
    <source>
        <dbReference type="SAM" id="SignalP"/>
    </source>
</evidence>
<proteinExistence type="predicted"/>
<organism evidence="2 3">
    <name type="scientific">Neoroseomonas alkaliterrae</name>
    <dbReference type="NCBI Taxonomy" id="1452450"/>
    <lineage>
        <taxon>Bacteria</taxon>
        <taxon>Pseudomonadati</taxon>
        <taxon>Pseudomonadota</taxon>
        <taxon>Alphaproteobacteria</taxon>
        <taxon>Acetobacterales</taxon>
        <taxon>Acetobacteraceae</taxon>
        <taxon>Neoroseomonas</taxon>
    </lineage>
</organism>
<keyword evidence="3" id="KW-1185">Reference proteome</keyword>
<protein>
    <submittedName>
        <fullName evidence="2">Uncharacterized protein</fullName>
    </submittedName>
</protein>
<comment type="caution">
    <text evidence="2">The sequence shown here is derived from an EMBL/GenBank/DDBJ whole genome shotgun (WGS) entry which is preliminary data.</text>
</comment>
<dbReference type="RefSeq" id="WP_184483566.1">
    <property type="nucleotide sequence ID" value="NZ_JAAEDJ010000096.1"/>
</dbReference>
<dbReference type="Proteomes" id="UP000562254">
    <property type="component" value="Unassembled WGS sequence"/>
</dbReference>
<evidence type="ECO:0000313" key="3">
    <source>
        <dbReference type="Proteomes" id="UP000562254"/>
    </source>
</evidence>
<dbReference type="EMBL" id="JACIJE010000004">
    <property type="protein sequence ID" value="MBB5689589.1"/>
    <property type="molecule type" value="Genomic_DNA"/>
</dbReference>
<evidence type="ECO:0000313" key="2">
    <source>
        <dbReference type="EMBL" id="MBB5689589.1"/>
    </source>
</evidence>